<comment type="caution">
    <text evidence="2">The sequence shown here is derived from an EMBL/GenBank/DDBJ whole genome shotgun (WGS) entry which is preliminary data.</text>
</comment>
<dbReference type="InterPro" id="IPR007587">
    <property type="entry name" value="SAPS"/>
</dbReference>
<dbReference type="PANTHER" id="PTHR12634">
    <property type="entry name" value="SIT4 YEAST -ASSOCIATING PROTEIN-RELATED"/>
    <property type="match status" value="1"/>
</dbReference>
<gene>
    <name evidence="2" type="primary">Ppp6r2_1</name>
    <name evidence="2" type="ORF">GTO93_0005906</name>
</gene>
<accession>A0ABS2YIG5</accession>
<comment type="similarity">
    <text evidence="1">Belongs to the SAPS family.</text>
</comment>
<feature type="non-terminal residue" evidence="2">
    <location>
        <position position="1"/>
    </location>
</feature>
<dbReference type="PANTHER" id="PTHR12634:SF15">
    <property type="entry name" value="SERINE_THREONINE-PROTEIN PHOSPHATASE 6 REGULATORY SUBUNIT 2"/>
    <property type="match status" value="1"/>
</dbReference>
<protein>
    <submittedName>
        <fullName evidence="2">PP6R2 phosphatase</fullName>
    </submittedName>
</protein>
<dbReference type="Proteomes" id="UP001166093">
    <property type="component" value="Unassembled WGS sequence"/>
</dbReference>
<dbReference type="EMBL" id="JAAWVQ010158280">
    <property type="protein sequence ID" value="MBN3286501.1"/>
    <property type="molecule type" value="Genomic_DNA"/>
</dbReference>
<sequence>MRRGNMGHLTRIANTVVQNMEKGPVQAQISDLIKELPEDCQGRWESFVEETLTETNRRNTVDLAFSDYQIQQMTANFVDQFGFNDEEFAEQTDNVK</sequence>
<proteinExistence type="inferred from homology"/>
<feature type="non-terminal residue" evidence="2">
    <location>
        <position position="96"/>
    </location>
</feature>
<name>A0ABS2YIG5_POLSP</name>
<organism evidence="2 3">
    <name type="scientific">Polyodon spathula</name>
    <name type="common">North American paddlefish</name>
    <name type="synonym">Squalus spathula</name>
    <dbReference type="NCBI Taxonomy" id="7913"/>
    <lineage>
        <taxon>Eukaryota</taxon>
        <taxon>Metazoa</taxon>
        <taxon>Chordata</taxon>
        <taxon>Craniata</taxon>
        <taxon>Vertebrata</taxon>
        <taxon>Euteleostomi</taxon>
        <taxon>Actinopterygii</taxon>
        <taxon>Chondrostei</taxon>
        <taxon>Acipenseriformes</taxon>
        <taxon>Polyodontidae</taxon>
        <taxon>Polyodon</taxon>
    </lineage>
</organism>
<dbReference type="Pfam" id="PF04499">
    <property type="entry name" value="SAPS"/>
    <property type="match status" value="1"/>
</dbReference>
<reference evidence="2" key="1">
    <citation type="journal article" date="2021" name="Cell">
        <title>Tracing the genetic footprints of vertebrate landing in non-teleost ray-finned fishes.</title>
        <authorList>
            <person name="Bi X."/>
            <person name="Wang K."/>
            <person name="Yang L."/>
            <person name="Pan H."/>
            <person name="Jiang H."/>
            <person name="Wei Q."/>
            <person name="Fang M."/>
            <person name="Yu H."/>
            <person name="Zhu C."/>
            <person name="Cai Y."/>
            <person name="He Y."/>
            <person name="Gan X."/>
            <person name="Zeng H."/>
            <person name="Yu D."/>
            <person name="Zhu Y."/>
            <person name="Jiang H."/>
            <person name="Qiu Q."/>
            <person name="Yang H."/>
            <person name="Zhang Y.E."/>
            <person name="Wang W."/>
            <person name="Zhu M."/>
            <person name="He S."/>
            <person name="Zhang G."/>
        </authorList>
    </citation>
    <scope>NUCLEOTIDE SEQUENCE</scope>
    <source>
        <strain evidence="2">Pddl_001</strain>
    </source>
</reference>
<evidence type="ECO:0000313" key="3">
    <source>
        <dbReference type="Proteomes" id="UP001166093"/>
    </source>
</evidence>
<evidence type="ECO:0000256" key="1">
    <source>
        <dbReference type="ARBA" id="ARBA00006180"/>
    </source>
</evidence>
<evidence type="ECO:0000313" key="2">
    <source>
        <dbReference type="EMBL" id="MBN3286501.1"/>
    </source>
</evidence>
<keyword evidence="3" id="KW-1185">Reference proteome</keyword>